<keyword evidence="2" id="KW-1185">Reference proteome</keyword>
<accession>A0ACB9JCP2</accession>
<reference evidence="2" key="1">
    <citation type="journal article" date="2022" name="Mol. Ecol. Resour.">
        <title>The genomes of chicory, endive, great burdock and yacon provide insights into Asteraceae palaeo-polyploidization history and plant inulin production.</title>
        <authorList>
            <person name="Fan W."/>
            <person name="Wang S."/>
            <person name="Wang H."/>
            <person name="Wang A."/>
            <person name="Jiang F."/>
            <person name="Liu H."/>
            <person name="Zhao H."/>
            <person name="Xu D."/>
            <person name="Zhang Y."/>
        </authorList>
    </citation>
    <scope>NUCLEOTIDE SEQUENCE [LARGE SCALE GENOMIC DNA]</scope>
    <source>
        <strain evidence="2">cv. Yunnan</strain>
    </source>
</reference>
<evidence type="ECO:0000313" key="1">
    <source>
        <dbReference type="EMBL" id="KAI3818055.1"/>
    </source>
</evidence>
<protein>
    <submittedName>
        <fullName evidence="1">Uncharacterized protein</fullName>
    </submittedName>
</protein>
<organism evidence="1 2">
    <name type="scientific">Smallanthus sonchifolius</name>
    <dbReference type="NCBI Taxonomy" id="185202"/>
    <lineage>
        <taxon>Eukaryota</taxon>
        <taxon>Viridiplantae</taxon>
        <taxon>Streptophyta</taxon>
        <taxon>Embryophyta</taxon>
        <taxon>Tracheophyta</taxon>
        <taxon>Spermatophyta</taxon>
        <taxon>Magnoliopsida</taxon>
        <taxon>eudicotyledons</taxon>
        <taxon>Gunneridae</taxon>
        <taxon>Pentapetalae</taxon>
        <taxon>asterids</taxon>
        <taxon>campanulids</taxon>
        <taxon>Asterales</taxon>
        <taxon>Asteraceae</taxon>
        <taxon>Asteroideae</taxon>
        <taxon>Heliantheae alliance</taxon>
        <taxon>Millerieae</taxon>
        <taxon>Smallanthus</taxon>
    </lineage>
</organism>
<gene>
    <name evidence="1" type="ORF">L1987_11857</name>
</gene>
<evidence type="ECO:0000313" key="2">
    <source>
        <dbReference type="Proteomes" id="UP001056120"/>
    </source>
</evidence>
<reference evidence="1 2" key="2">
    <citation type="journal article" date="2022" name="Mol. Ecol. Resour.">
        <title>The genomes of chicory, endive, great burdock and yacon provide insights into Asteraceae paleo-polyploidization history and plant inulin production.</title>
        <authorList>
            <person name="Fan W."/>
            <person name="Wang S."/>
            <person name="Wang H."/>
            <person name="Wang A."/>
            <person name="Jiang F."/>
            <person name="Liu H."/>
            <person name="Zhao H."/>
            <person name="Xu D."/>
            <person name="Zhang Y."/>
        </authorList>
    </citation>
    <scope>NUCLEOTIDE SEQUENCE [LARGE SCALE GENOMIC DNA]</scope>
    <source>
        <strain evidence="2">cv. Yunnan</strain>
        <tissue evidence="1">Leaves</tissue>
    </source>
</reference>
<dbReference type="EMBL" id="CM042021">
    <property type="protein sequence ID" value="KAI3818055.1"/>
    <property type="molecule type" value="Genomic_DNA"/>
</dbReference>
<proteinExistence type="predicted"/>
<name>A0ACB9JCP2_9ASTR</name>
<dbReference type="Proteomes" id="UP001056120">
    <property type="component" value="Linkage Group LG04"/>
</dbReference>
<sequence>MRAPLRSTTIDIRGAIFGLIYSVLLDFEMDGNRQLLTPQKRPNEGSDVCRFNKRRPDSGGVSSQAIVSGSQRVYKLKILLPNGMTVLVKIPEGTEFITVRELADRVKQQLDRAIQARKASNPKKNVEWDAELCFIDDYDNVLRSGLKLRTLEYNKVYNLRLHDGSQPATIYENMWDLTPDTELLTELPEEYTFETALADLIDNSLQAVWTNDETNKRLISVQISNEKISIFDTGPGMDSMSIEKWGKMGASLHRSFKTQAIGGKPPYLKPAFGMFGYGGFIASMHLGRRTEVSSKTKSGKKVYMLCLERDALVSGSVSGSKGTWRTYGGLRDPTNDELEFSPGGSFTKVEIFEPKMRSTNTKLLKCKLKDIYFPYIQCDDLSKKGRTTRPIEFQVNGDDLAEIPGGEVATINLASCIGAEFVLQIRFKLNHDNANMASSQGTRSSDEANARLRCVYLPVKEGKESIESVIEALKEDGYDYSEEFENFRHVSCRRLGRLLPDARWAWLPFMDFRQRKEGRSQVLKRSRMRVKCFIETDAGFSPTPSKTDFAHQNPFTTALRNLGSKQPLEKDSGVDIDIRKDGKSLNLTQLDKQYQLWLRDMHERYDEEVDSGIDEPVLIVNPSNKKELHISGDVVRVHKAFKRKENFWKSGQKIKILRGACAGFHNNNVYATLEYILLEGFQGDAGGAAWMICRTIDISEKDGCLLESVNENLRFDLRKSVPLPISVIDSGKCLAVDDSEWNNQIEKQYQKCPSSIEILNSRQCRELGIESSLLDEPETYANDVSPGEIVAVVHPATFKSGTPSKNLDQKYVMKDKFEMLLSITYSRNKTSQDEKNIYSGRVSPTSLREFHGLYVFKPKCKSHPLFHKAGIYTFNFSIRDSSCEKCVVKVQVKASRDVHKWALAKKISHHNLTVGCPSKPISISMFDKYDNQIPLLEVPEISIKINCLDDTMVLINDWSPSISSIDKLGLVIEDLVIESSNLDNIRPSYDATMMLSLPKSHLDIPIKVLPGSVQHFTVKPENFEKQLIPGTVIKELNLEFFDAYGNHVQENEKVEFSVDGFYWLDRSFSSKKVDACGCIDLGGLLRVTEGYGRKVSLSFCSNNGTHISKEWQIEKRQLRMLSEMPEICFAGSQLENLEFVVVNSKGDVDVNFHDEDEIGQSHTLVIKSQFMDIDESVKYVFREGCCIVRAVPVPSERGEFTFVVAHSRDPGLQLTLKVLVELPLETEPLNTRHNVNVFTSMESETQIDRSIQHHTLETMDICSATPMGQETVIDYFLEFQKDLKHDIIEIGKKIGKLEAEIKRLEDEQKSIEVILSEFGGIRDQILSTGTYGSLGKNQILARVESKSDCAAALLMKHLKEMRDQDHHGLIGNIIGIVALLGTTPTFELSRLFAEYLGDQMLAVVCKHYEDVRLLERYDKNGRLNPKSALHMFARAFGQSINGRYHVLFIEDIRACKVDKDVEGKLLFPDPILPNGSKPVGFLGYAVNMINIDVDQLDTKTDSGCGLRETLFYRLFGETQVYETREDMKRAISCLKDGAVSLDGGILRGNGAMSLGCLEPDIIFPVVPAGNQLLSSPVLKFYRELKLKLNETIAELAKKRKSHGSDLKSFYMRRDLYARYFTREITPISCLEDKPIVTPACYDLHPANIFK</sequence>
<comment type="caution">
    <text evidence="1">The sequence shown here is derived from an EMBL/GenBank/DDBJ whole genome shotgun (WGS) entry which is preliminary data.</text>
</comment>